<dbReference type="InterPro" id="IPR012349">
    <property type="entry name" value="Split_barrel_FMN-bd"/>
</dbReference>
<keyword evidence="2" id="KW-1185">Reference proteome</keyword>
<dbReference type="Pfam" id="PF12900">
    <property type="entry name" value="Pyridox_ox_2"/>
    <property type="match status" value="1"/>
</dbReference>
<name>A0A4R1KJ68_9FLAO</name>
<protein>
    <recommendedName>
        <fullName evidence="3">Flavin mononucleotide-binding protein</fullName>
    </recommendedName>
</protein>
<dbReference type="Proteomes" id="UP000295714">
    <property type="component" value="Unassembled WGS sequence"/>
</dbReference>
<evidence type="ECO:0000313" key="1">
    <source>
        <dbReference type="EMBL" id="TCK64825.1"/>
    </source>
</evidence>
<dbReference type="AlphaFoldDB" id="A0A4R1KJ68"/>
<sequence length="152" mass="17576">MIRALKDIESKHLLSYNYIGHLSYLFKDKPYVLPITYYYDVLNNIIIGYSGKGHKIRALRINNQVAMEVSEIESVNNWKSILVQGSYKEFEGSTAKINLHKFSEGVKEVISKKEGKDLKYLSEFSSKIYKEGPPIVFKINVEEITGRERKHS</sequence>
<evidence type="ECO:0008006" key="3">
    <source>
        <dbReference type="Google" id="ProtNLM"/>
    </source>
</evidence>
<dbReference type="RefSeq" id="WP_132705855.1">
    <property type="nucleotide sequence ID" value="NZ_SMGI01000005.1"/>
</dbReference>
<gene>
    <name evidence="1" type="ORF">DFQ05_2562</name>
</gene>
<dbReference type="EMBL" id="SMGI01000005">
    <property type="protein sequence ID" value="TCK64825.1"/>
    <property type="molecule type" value="Genomic_DNA"/>
</dbReference>
<comment type="caution">
    <text evidence="1">The sequence shown here is derived from an EMBL/GenBank/DDBJ whole genome shotgun (WGS) entry which is preliminary data.</text>
</comment>
<dbReference type="OrthoDB" id="9794935at2"/>
<dbReference type="InterPro" id="IPR024747">
    <property type="entry name" value="Pyridox_Oxase-rel"/>
</dbReference>
<reference evidence="1 2" key="1">
    <citation type="journal article" date="2015" name="Stand. Genomic Sci.">
        <title>Genomic Encyclopedia of Bacterial and Archaeal Type Strains, Phase III: the genomes of soil and plant-associated and newly described type strains.</title>
        <authorList>
            <person name="Whitman W.B."/>
            <person name="Woyke T."/>
            <person name="Klenk H.P."/>
            <person name="Zhou Y."/>
            <person name="Lilburn T.G."/>
            <person name="Beck B.J."/>
            <person name="De Vos P."/>
            <person name="Vandamme P."/>
            <person name="Eisen J.A."/>
            <person name="Garrity G."/>
            <person name="Hugenholtz P."/>
            <person name="Kyrpides N.C."/>
        </authorList>
    </citation>
    <scope>NUCLEOTIDE SEQUENCE [LARGE SCALE GENOMIC DNA]</scope>
    <source>
        <strain evidence="1 2">CECT 8445</strain>
    </source>
</reference>
<evidence type="ECO:0000313" key="2">
    <source>
        <dbReference type="Proteomes" id="UP000295714"/>
    </source>
</evidence>
<dbReference type="Gene3D" id="2.30.110.10">
    <property type="entry name" value="Electron Transport, Fmn-binding Protein, Chain A"/>
    <property type="match status" value="1"/>
</dbReference>
<accession>A0A4R1KJ68</accession>
<organism evidence="1 2">
    <name type="scientific">Winogradskyella wandonensis</name>
    <dbReference type="NCBI Taxonomy" id="1442586"/>
    <lineage>
        <taxon>Bacteria</taxon>
        <taxon>Pseudomonadati</taxon>
        <taxon>Bacteroidota</taxon>
        <taxon>Flavobacteriia</taxon>
        <taxon>Flavobacteriales</taxon>
        <taxon>Flavobacteriaceae</taxon>
        <taxon>Winogradskyella</taxon>
    </lineage>
</organism>
<dbReference type="SUPFAM" id="SSF50475">
    <property type="entry name" value="FMN-binding split barrel"/>
    <property type="match status" value="1"/>
</dbReference>
<proteinExistence type="predicted"/>